<dbReference type="STRING" id="760011.Spico_0691"/>
<dbReference type="EMBL" id="CP002659">
    <property type="protein sequence ID" value="AEC01917.1"/>
    <property type="molecule type" value="Genomic_DNA"/>
</dbReference>
<comment type="subcellular location">
    <subcellularLocation>
        <location evidence="5 7">Cytoplasm</location>
    </subcellularLocation>
</comment>
<dbReference type="HAMAP" id="MF_00050">
    <property type="entry name" value="EF_Ts"/>
    <property type="match status" value="1"/>
</dbReference>
<dbReference type="GO" id="GO:0005737">
    <property type="term" value="C:cytoplasm"/>
    <property type="evidence" value="ECO:0007669"/>
    <property type="project" value="UniProtKB-SubCell"/>
</dbReference>
<dbReference type="PROSITE" id="PS01127">
    <property type="entry name" value="EF_TS_2"/>
    <property type="match status" value="1"/>
</dbReference>
<dbReference type="PROSITE" id="PS01126">
    <property type="entry name" value="EF_TS_1"/>
    <property type="match status" value="1"/>
</dbReference>
<evidence type="ECO:0000256" key="2">
    <source>
        <dbReference type="ARBA" id="ARBA00016956"/>
    </source>
</evidence>
<dbReference type="InterPro" id="IPR014039">
    <property type="entry name" value="Transl_elong_EFTs/EF1B_dimer"/>
</dbReference>
<dbReference type="RefSeq" id="WP_013739313.1">
    <property type="nucleotide sequence ID" value="NC_015436.1"/>
</dbReference>
<dbReference type="Gene3D" id="3.30.479.20">
    <property type="entry name" value="Elongation factor Ts, dimerisation domain"/>
    <property type="match status" value="2"/>
</dbReference>
<dbReference type="eggNOG" id="COG0264">
    <property type="taxonomic scope" value="Bacteria"/>
</dbReference>
<dbReference type="CDD" id="cd14275">
    <property type="entry name" value="UBA_EF-Ts"/>
    <property type="match status" value="1"/>
</dbReference>
<dbReference type="Pfam" id="PF00889">
    <property type="entry name" value="EF_TS"/>
    <property type="match status" value="1"/>
</dbReference>
<dbReference type="KEGG" id="scc:Spico_0691"/>
<dbReference type="InterPro" id="IPR001816">
    <property type="entry name" value="Transl_elong_EFTs/EF1B"/>
</dbReference>
<reference evidence="10" key="1">
    <citation type="submission" date="2011-04" db="EMBL/GenBank/DDBJ databases">
        <title>The complete genome of Spirochaeta coccoides DSM 17374.</title>
        <authorList>
            <person name="Lucas S."/>
            <person name="Copeland A."/>
            <person name="Lapidus A."/>
            <person name="Bruce D."/>
            <person name="Goodwin L."/>
            <person name="Pitluck S."/>
            <person name="Peters L."/>
            <person name="Kyrpides N."/>
            <person name="Mavromatis K."/>
            <person name="Pagani I."/>
            <person name="Ivanova N."/>
            <person name="Ovchinnikova G."/>
            <person name="Lu M."/>
            <person name="Detter J.C."/>
            <person name="Tapia R."/>
            <person name="Han C."/>
            <person name="Land M."/>
            <person name="Hauser L."/>
            <person name="Markowitz V."/>
            <person name="Cheng J.-F."/>
            <person name="Hugenholtz P."/>
            <person name="Woyke T."/>
            <person name="Wu D."/>
            <person name="Spring S."/>
            <person name="Schroeder M."/>
            <person name="Brambilla E."/>
            <person name="Klenk H.-P."/>
            <person name="Eisen J.A."/>
        </authorList>
    </citation>
    <scope>NUCLEOTIDE SEQUENCE [LARGE SCALE GENOMIC DNA]</scope>
    <source>
        <strain evidence="10">ATCC BAA-1237 / DSM 17374 / SPN1</strain>
    </source>
</reference>
<dbReference type="HOGENOM" id="CLU_047155_0_2_12"/>
<dbReference type="FunFam" id="1.10.8.10:FF:000001">
    <property type="entry name" value="Elongation factor Ts"/>
    <property type="match status" value="1"/>
</dbReference>
<dbReference type="GO" id="GO:0003746">
    <property type="term" value="F:translation elongation factor activity"/>
    <property type="evidence" value="ECO:0007669"/>
    <property type="project" value="UniProtKB-UniRule"/>
</dbReference>
<keyword evidence="10" id="KW-1185">Reference proteome</keyword>
<keyword evidence="5" id="KW-0963">Cytoplasm</keyword>
<evidence type="ECO:0000256" key="6">
    <source>
        <dbReference type="RuleBase" id="RU000642"/>
    </source>
</evidence>
<evidence type="ECO:0000259" key="8">
    <source>
        <dbReference type="Pfam" id="PF00889"/>
    </source>
</evidence>
<dbReference type="InterPro" id="IPR018101">
    <property type="entry name" value="Transl_elong_Ts_CS"/>
</dbReference>
<dbReference type="Gene3D" id="1.10.286.20">
    <property type="match status" value="1"/>
</dbReference>
<proteinExistence type="inferred from homology"/>
<keyword evidence="4 5" id="KW-0648">Protein biosynthesis</keyword>
<evidence type="ECO:0000256" key="7">
    <source>
        <dbReference type="RuleBase" id="RU000643"/>
    </source>
</evidence>
<dbReference type="Proteomes" id="UP000007939">
    <property type="component" value="Chromosome"/>
</dbReference>
<sequence>MAAITAELVKRLRDATGAGMMDCKKALMKADGDFDAAAKILKEMGLAAVAKRSDRATDNGRVFARISDGKAVLLEISCETDFVARNDDFIALGNELITDIIANGWTSPNDQLNAKVDGLISLIKENMHLKSVVVEDVPADSIGASYIHGDGVLGVITVLKASKPEVLKNPVVEELAHDIALHVAAFTPQFLSDKTVTKEYEEEQLSIFRVQAASLDKPEKVKEGIVRGKLSKLYSEICLLDQAFVKDDKISVAQKLKEVSKAVGADLEIASYHFLRAGVEA</sequence>
<evidence type="ECO:0000313" key="10">
    <source>
        <dbReference type="Proteomes" id="UP000007939"/>
    </source>
</evidence>
<dbReference type="OrthoDB" id="9808348at2"/>
<evidence type="ECO:0000256" key="5">
    <source>
        <dbReference type="HAMAP-Rule" id="MF_00050"/>
    </source>
</evidence>
<dbReference type="NCBIfam" id="TIGR00116">
    <property type="entry name" value="tsf"/>
    <property type="match status" value="1"/>
</dbReference>
<feature type="domain" description="Translation elongation factor EFTs/EF1B dimerisation" evidence="8">
    <location>
        <begin position="71"/>
        <end position="268"/>
    </location>
</feature>
<organism evidence="9 10">
    <name type="scientific">Parasphaerochaeta coccoides (strain ATCC BAA-1237 / DSM 17374 / SPN1)</name>
    <name type="common">Sphaerochaeta coccoides</name>
    <dbReference type="NCBI Taxonomy" id="760011"/>
    <lineage>
        <taxon>Bacteria</taxon>
        <taxon>Pseudomonadati</taxon>
        <taxon>Spirochaetota</taxon>
        <taxon>Spirochaetia</taxon>
        <taxon>Spirochaetales</taxon>
        <taxon>Sphaerochaetaceae</taxon>
        <taxon>Parasphaerochaeta</taxon>
    </lineage>
</organism>
<comment type="function">
    <text evidence="5 6">Associates with the EF-Tu.GDP complex and induces the exchange of GDP to GTP. It remains bound to the aminoacyl-tRNA.EF-Tu.GTP complex up to the GTP hydrolysis stage on the ribosome.</text>
</comment>
<gene>
    <name evidence="5" type="primary">tsf</name>
    <name evidence="9" type="ordered locus">Spico_0691</name>
</gene>
<protein>
    <recommendedName>
        <fullName evidence="2 5">Elongation factor Ts</fullName>
        <shortName evidence="5">EF-Ts</shortName>
    </recommendedName>
</protein>
<evidence type="ECO:0000256" key="4">
    <source>
        <dbReference type="ARBA" id="ARBA00022917"/>
    </source>
</evidence>
<comment type="similarity">
    <text evidence="1 5 6">Belongs to the EF-Ts family.</text>
</comment>
<evidence type="ECO:0000256" key="1">
    <source>
        <dbReference type="ARBA" id="ARBA00005532"/>
    </source>
</evidence>
<dbReference type="PANTHER" id="PTHR11741:SF0">
    <property type="entry name" value="ELONGATION FACTOR TS, MITOCHONDRIAL"/>
    <property type="match status" value="1"/>
</dbReference>
<accession>F4GLE7</accession>
<dbReference type="AlphaFoldDB" id="F4GLE7"/>
<reference evidence="9 10" key="2">
    <citation type="journal article" date="2012" name="Stand. Genomic Sci.">
        <title>Complete genome sequence of the termite hindgut bacterium Spirochaeta coccoides type strain (SPN1(T)), reclassification in the genus Sphaerochaeta as Sphaerochaeta coccoides comb. nov. and emendations of the family Spirochaetaceae and the genus Sphaerochaeta.</title>
        <authorList>
            <person name="Abt B."/>
            <person name="Han C."/>
            <person name="Scheuner C."/>
            <person name="Lu M."/>
            <person name="Lapidus A."/>
            <person name="Nolan M."/>
            <person name="Lucas S."/>
            <person name="Hammon N."/>
            <person name="Deshpande S."/>
            <person name="Cheng J.F."/>
            <person name="Tapia R."/>
            <person name="Goodwin L.A."/>
            <person name="Pitluck S."/>
            <person name="Liolios K."/>
            <person name="Pagani I."/>
            <person name="Ivanova N."/>
            <person name="Mavromatis K."/>
            <person name="Mikhailova N."/>
            <person name="Huntemann M."/>
            <person name="Pati A."/>
            <person name="Chen A."/>
            <person name="Palaniappan K."/>
            <person name="Land M."/>
            <person name="Hauser L."/>
            <person name="Brambilla E.M."/>
            <person name="Rohde M."/>
            <person name="Spring S."/>
            <person name="Gronow S."/>
            <person name="Goker M."/>
            <person name="Woyke T."/>
            <person name="Bristow J."/>
            <person name="Eisen J.A."/>
            <person name="Markowitz V."/>
            <person name="Hugenholtz P."/>
            <person name="Kyrpides N.C."/>
            <person name="Klenk H.P."/>
            <person name="Detter J.C."/>
        </authorList>
    </citation>
    <scope>NUCLEOTIDE SEQUENCE [LARGE SCALE GENOMIC DNA]</scope>
    <source>
        <strain evidence="10">ATCC BAA-1237 / DSM 17374 / SPN1</strain>
    </source>
</reference>
<feature type="region of interest" description="Involved in Mg(2+) ion dislocation from EF-Tu" evidence="5">
    <location>
        <begin position="80"/>
        <end position="83"/>
    </location>
</feature>
<dbReference type="InterPro" id="IPR036402">
    <property type="entry name" value="EF-Ts_dimer_sf"/>
</dbReference>
<keyword evidence="3 5" id="KW-0251">Elongation factor</keyword>
<evidence type="ECO:0000313" key="9">
    <source>
        <dbReference type="EMBL" id="AEC01917.1"/>
    </source>
</evidence>
<dbReference type="SUPFAM" id="SSF46934">
    <property type="entry name" value="UBA-like"/>
    <property type="match status" value="1"/>
</dbReference>
<dbReference type="SUPFAM" id="SSF54713">
    <property type="entry name" value="Elongation factor Ts (EF-Ts), dimerisation domain"/>
    <property type="match status" value="1"/>
</dbReference>
<name>F4GLE7_PARC1</name>
<dbReference type="Gene3D" id="1.10.8.10">
    <property type="entry name" value="DNA helicase RuvA subunit, C-terminal domain"/>
    <property type="match status" value="1"/>
</dbReference>
<evidence type="ECO:0000256" key="3">
    <source>
        <dbReference type="ARBA" id="ARBA00022768"/>
    </source>
</evidence>
<dbReference type="PANTHER" id="PTHR11741">
    <property type="entry name" value="ELONGATION FACTOR TS"/>
    <property type="match status" value="1"/>
</dbReference>
<dbReference type="InterPro" id="IPR009060">
    <property type="entry name" value="UBA-like_sf"/>
</dbReference>